<dbReference type="PANTHER" id="PTHR33352:SF2">
    <property type="entry name" value="SLL0995 PROTEIN"/>
    <property type="match status" value="1"/>
</dbReference>
<evidence type="ECO:0000259" key="2">
    <source>
        <dbReference type="Pfam" id="PF05685"/>
    </source>
</evidence>
<reference evidence="3" key="1">
    <citation type="submission" date="2012-04" db="EMBL/GenBank/DDBJ databases">
        <authorList>
            <person name="Borisov I.G."/>
            <person name="Ivanikova N.V."/>
            <person name="Pinevich A.V."/>
        </authorList>
    </citation>
    <scope>NUCLEOTIDE SEQUENCE</scope>
    <source>
        <strain evidence="3">CALU 1027</strain>
    </source>
</reference>
<evidence type="ECO:0000313" key="4">
    <source>
        <dbReference type="Proteomes" id="UP000034681"/>
    </source>
</evidence>
<feature type="compositionally biased region" description="Low complexity" evidence="1">
    <location>
        <begin position="217"/>
        <end position="229"/>
    </location>
</feature>
<proteinExistence type="predicted"/>
<dbReference type="EMBL" id="AJTX02000006">
    <property type="protein sequence ID" value="KKI98896.1"/>
    <property type="molecule type" value="Genomic_DNA"/>
</dbReference>
<protein>
    <recommendedName>
        <fullName evidence="2">Putative restriction endonuclease domain-containing protein</fullName>
    </recommendedName>
</protein>
<dbReference type="AlphaFoldDB" id="A0A0M2PX08"/>
<name>A0A0M2PX08_PROHO</name>
<keyword evidence="4" id="KW-1185">Reference proteome</keyword>
<accession>A0A0M2PX08</accession>
<dbReference type="CDD" id="cd06260">
    <property type="entry name" value="DUF820-like"/>
    <property type="match status" value="1"/>
</dbReference>
<dbReference type="InterPro" id="IPR008538">
    <property type="entry name" value="Uma2"/>
</dbReference>
<dbReference type="Pfam" id="PF05685">
    <property type="entry name" value="Uma2"/>
    <property type="match status" value="1"/>
</dbReference>
<evidence type="ECO:0000256" key="1">
    <source>
        <dbReference type="SAM" id="MobiDB-lite"/>
    </source>
</evidence>
<feature type="region of interest" description="Disordered" evidence="1">
    <location>
        <begin position="217"/>
        <end position="280"/>
    </location>
</feature>
<sequence length="296" mass="34011">MIAHLDTTLYPAPTPVPNPEIVYPDSDGEPMADNTKQFRWITVIQYNLEWLFAPDPTVFVAGDLLWYPVEGNNKIRQAPDVMVVFGAGKGDRGSYQQWKEGNVVPQVVFEILSPGNTLAEMNRKQAFYNRYGVEEYYIYDPDRNDFSGWVRTEADLEVLESTASWVSPRLGIRFEWSEAALHLYRPDGTPFASYGEVSHRLELALVAVEQERQRADQAQQNVAQAQQQADQERQRAEQAQQQADQERQRADQAQQQADQERQRAEQAQQQVDQERQRADRLAQQLKALGINLDETR</sequence>
<dbReference type="Gene3D" id="3.90.1570.10">
    <property type="entry name" value="tt1808, chain A"/>
    <property type="match status" value="1"/>
</dbReference>
<dbReference type="InterPro" id="IPR011335">
    <property type="entry name" value="Restrct_endonuc-II-like"/>
</dbReference>
<gene>
    <name evidence="3" type="ORF">PROH_13720</name>
</gene>
<dbReference type="InterPro" id="IPR012296">
    <property type="entry name" value="Nuclease_put_TT1808"/>
</dbReference>
<comment type="caution">
    <text evidence="3">The sequence shown here is derived from an EMBL/GenBank/DDBJ whole genome shotgun (WGS) entry which is preliminary data.</text>
</comment>
<dbReference type="PANTHER" id="PTHR33352">
    <property type="entry name" value="SLR1095 PROTEIN"/>
    <property type="match status" value="1"/>
</dbReference>
<dbReference type="SUPFAM" id="SSF52980">
    <property type="entry name" value="Restriction endonuclease-like"/>
    <property type="match status" value="1"/>
</dbReference>
<feature type="domain" description="Putative restriction endonuclease" evidence="2">
    <location>
        <begin position="47"/>
        <end position="163"/>
    </location>
</feature>
<organism evidence="3 4">
    <name type="scientific">Prochlorothrix hollandica PCC 9006 = CALU 1027</name>
    <dbReference type="NCBI Taxonomy" id="317619"/>
    <lineage>
        <taxon>Bacteria</taxon>
        <taxon>Bacillati</taxon>
        <taxon>Cyanobacteriota</taxon>
        <taxon>Cyanophyceae</taxon>
        <taxon>Prochlorotrichales</taxon>
        <taxon>Prochlorotrichaceae</taxon>
        <taxon>Prochlorothrix</taxon>
    </lineage>
</organism>
<dbReference type="Proteomes" id="UP000034681">
    <property type="component" value="Unassembled WGS sequence"/>
</dbReference>
<evidence type="ECO:0000313" key="3">
    <source>
        <dbReference type="EMBL" id="KKI98896.1"/>
    </source>
</evidence>